<protein>
    <recommendedName>
        <fullName evidence="3">histidine kinase</fullName>
        <ecNumber evidence="3">2.7.13.3</ecNumber>
    </recommendedName>
</protein>
<keyword evidence="4" id="KW-0597">Phosphoprotein</keyword>
<dbReference type="FunFam" id="3.30.565.10:FF:000006">
    <property type="entry name" value="Sensor histidine kinase WalK"/>
    <property type="match status" value="1"/>
</dbReference>
<dbReference type="PANTHER" id="PTHR43711:SF1">
    <property type="entry name" value="HISTIDINE KINASE 1"/>
    <property type="match status" value="1"/>
</dbReference>
<evidence type="ECO:0000313" key="12">
    <source>
        <dbReference type="EMBL" id="ATW23797.1"/>
    </source>
</evidence>
<comment type="subcellular location">
    <subcellularLocation>
        <location evidence="2">Membrane</location>
    </subcellularLocation>
</comment>
<dbReference type="SMART" id="SM00387">
    <property type="entry name" value="HATPase_c"/>
    <property type="match status" value="1"/>
</dbReference>
<dbReference type="EC" id="2.7.13.3" evidence="3"/>
<evidence type="ECO:0000256" key="8">
    <source>
        <dbReference type="ARBA" id="ARBA00023136"/>
    </source>
</evidence>
<dbReference type="OrthoDB" id="9813151at2"/>
<dbReference type="SMART" id="SM00388">
    <property type="entry name" value="HisKA"/>
    <property type="match status" value="1"/>
</dbReference>
<sequence length="362" mass="40160">MRKAKWYKIAAIIILFLIFISCAIGAGSGLSRAIFSATGQPSMLVDLLVSGLISVILMATVILLVFFLYRQIDGGKHSDSSRSKMFENIIDAMSRIAQGDFNVLLSVDNDYGPFTELVTSVNKMATELDSMEKLRQDFISNVSHEFQSPLTSISGYASLLKREQLSQEQITHYATIIEAESKRLSKLSENLLRLSALEADCAPLEYRPVRLDKQLESILLMLEPQWAEKNIMPDVSLPIIRLTGNEDLLNQVWINLIYNAIKFTPENGLIRVMLTSNKDSVVCTIADNGIGISTEDQLHIFERFYKVDKSRDRSLGGNGLGLSLVKKIVEMHGGSITVRSEIGKGAEFIVTLPNHASGKNNS</sequence>
<dbReference type="InterPro" id="IPR004358">
    <property type="entry name" value="Sig_transdc_His_kin-like_C"/>
</dbReference>
<evidence type="ECO:0000256" key="1">
    <source>
        <dbReference type="ARBA" id="ARBA00000085"/>
    </source>
</evidence>
<dbReference type="EMBL" id="CP017634">
    <property type="protein sequence ID" value="ATW23797.1"/>
    <property type="molecule type" value="Genomic_DNA"/>
</dbReference>
<reference evidence="12 13" key="1">
    <citation type="submission" date="2016-10" db="EMBL/GenBank/DDBJ databases">
        <title>Complete Genome Sequence of Peptococcaceae strain DCMF.</title>
        <authorList>
            <person name="Edwards R.J."/>
            <person name="Holland S.I."/>
            <person name="Deshpande N.P."/>
            <person name="Wong Y.K."/>
            <person name="Ertan H."/>
            <person name="Manefield M."/>
            <person name="Russell T.L."/>
            <person name="Lee M.J."/>
        </authorList>
    </citation>
    <scope>NUCLEOTIDE SEQUENCE [LARGE SCALE GENOMIC DNA]</scope>
    <source>
        <strain evidence="12 13">DCMF</strain>
    </source>
</reference>
<dbReference type="InterPro" id="IPR003661">
    <property type="entry name" value="HisK_dim/P_dom"/>
</dbReference>
<dbReference type="SUPFAM" id="SSF47384">
    <property type="entry name" value="Homodimeric domain of signal transducing histidine kinase"/>
    <property type="match status" value="1"/>
</dbReference>
<dbReference type="InterPro" id="IPR005467">
    <property type="entry name" value="His_kinase_dom"/>
</dbReference>
<feature type="domain" description="HAMP" evidence="11">
    <location>
        <begin position="87"/>
        <end position="133"/>
    </location>
</feature>
<dbReference type="PRINTS" id="PR00344">
    <property type="entry name" value="BCTRLSENSOR"/>
</dbReference>
<name>A0A3G1KMW9_FORW1</name>
<dbReference type="GO" id="GO:0016020">
    <property type="term" value="C:membrane"/>
    <property type="evidence" value="ECO:0007669"/>
    <property type="project" value="UniProtKB-SubCell"/>
</dbReference>
<evidence type="ECO:0000256" key="6">
    <source>
        <dbReference type="ARBA" id="ARBA00022777"/>
    </source>
</evidence>
<dbReference type="Gene3D" id="3.30.565.10">
    <property type="entry name" value="Histidine kinase-like ATPase, C-terminal domain"/>
    <property type="match status" value="1"/>
</dbReference>
<dbReference type="AlphaFoldDB" id="A0A3G1KMW9"/>
<gene>
    <name evidence="12" type="ORF">DCMF_02405</name>
</gene>
<dbReference type="GO" id="GO:0000155">
    <property type="term" value="F:phosphorelay sensor kinase activity"/>
    <property type="evidence" value="ECO:0007669"/>
    <property type="project" value="InterPro"/>
</dbReference>
<evidence type="ECO:0000259" key="11">
    <source>
        <dbReference type="PROSITE" id="PS50885"/>
    </source>
</evidence>
<keyword evidence="8 9" id="KW-0472">Membrane</keyword>
<comment type="catalytic activity">
    <reaction evidence="1">
        <text>ATP + protein L-histidine = ADP + protein N-phospho-L-histidine.</text>
        <dbReference type="EC" id="2.7.13.3"/>
    </reaction>
</comment>
<keyword evidence="7" id="KW-0902">Two-component regulatory system</keyword>
<dbReference type="InterPro" id="IPR003660">
    <property type="entry name" value="HAMP_dom"/>
</dbReference>
<dbReference type="CDD" id="cd00082">
    <property type="entry name" value="HisKA"/>
    <property type="match status" value="1"/>
</dbReference>
<dbReference type="Pfam" id="PF00512">
    <property type="entry name" value="HisKA"/>
    <property type="match status" value="1"/>
</dbReference>
<dbReference type="CDD" id="cd00075">
    <property type="entry name" value="HATPase"/>
    <property type="match status" value="1"/>
</dbReference>
<dbReference type="Gene3D" id="6.10.340.10">
    <property type="match status" value="1"/>
</dbReference>
<keyword evidence="5" id="KW-0808">Transferase</keyword>
<evidence type="ECO:0000256" key="4">
    <source>
        <dbReference type="ARBA" id="ARBA00022553"/>
    </source>
</evidence>
<dbReference type="RefSeq" id="WP_148132961.1">
    <property type="nucleotide sequence ID" value="NZ_CP017634.1"/>
</dbReference>
<evidence type="ECO:0000256" key="5">
    <source>
        <dbReference type="ARBA" id="ARBA00022679"/>
    </source>
</evidence>
<accession>A0A3G1KMW9</accession>
<evidence type="ECO:0000256" key="3">
    <source>
        <dbReference type="ARBA" id="ARBA00012438"/>
    </source>
</evidence>
<feature type="transmembrane region" description="Helical" evidence="9">
    <location>
        <begin position="49"/>
        <end position="69"/>
    </location>
</feature>
<evidence type="ECO:0000259" key="10">
    <source>
        <dbReference type="PROSITE" id="PS50109"/>
    </source>
</evidence>
<dbReference type="PROSITE" id="PS50109">
    <property type="entry name" value="HIS_KIN"/>
    <property type="match status" value="1"/>
</dbReference>
<proteinExistence type="predicted"/>
<keyword evidence="9" id="KW-0812">Transmembrane</keyword>
<dbReference type="InterPro" id="IPR003594">
    <property type="entry name" value="HATPase_dom"/>
</dbReference>
<dbReference type="PROSITE" id="PS50885">
    <property type="entry name" value="HAMP"/>
    <property type="match status" value="1"/>
</dbReference>
<evidence type="ECO:0000313" key="13">
    <source>
        <dbReference type="Proteomes" id="UP000323521"/>
    </source>
</evidence>
<feature type="domain" description="Histidine kinase" evidence="10">
    <location>
        <begin position="141"/>
        <end position="356"/>
    </location>
</feature>
<dbReference type="InterPro" id="IPR036097">
    <property type="entry name" value="HisK_dim/P_sf"/>
</dbReference>
<keyword evidence="9" id="KW-1133">Transmembrane helix</keyword>
<organism evidence="12 13">
    <name type="scientific">Formimonas warabiya</name>
    <dbReference type="NCBI Taxonomy" id="1761012"/>
    <lineage>
        <taxon>Bacteria</taxon>
        <taxon>Bacillati</taxon>
        <taxon>Bacillota</taxon>
        <taxon>Clostridia</taxon>
        <taxon>Eubacteriales</taxon>
        <taxon>Peptococcaceae</taxon>
        <taxon>Candidatus Formimonas</taxon>
    </lineage>
</organism>
<evidence type="ECO:0000256" key="7">
    <source>
        <dbReference type="ARBA" id="ARBA00023012"/>
    </source>
</evidence>
<dbReference type="KEGG" id="fwa:DCMF_02405"/>
<keyword evidence="6 12" id="KW-0418">Kinase</keyword>
<dbReference type="Gene3D" id="1.10.287.130">
    <property type="match status" value="1"/>
</dbReference>
<evidence type="ECO:0000256" key="2">
    <source>
        <dbReference type="ARBA" id="ARBA00004370"/>
    </source>
</evidence>
<dbReference type="Proteomes" id="UP000323521">
    <property type="component" value="Chromosome"/>
</dbReference>
<dbReference type="PANTHER" id="PTHR43711">
    <property type="entry name" value="TWO-COMPONENT HISTIDINE KINASE"/>
    <property type="match status" value="1"/>
</dbReference>
<dbReference type="FunFam" id="1.10.287.130:FF:000001">
    <property type="entry name" value="Two-component sensor histidine kinase"/>
    <property type="match status" value="1"/>
</dbReference>
<evidence type="ECO:0000256" key="9">
    <source>
        <dbReference type="SAM" id="Phobius"/>
    </source>
</evidence>
<dbReference type="Pfam" id="PF02518">
    <property type="entry name" value="HATPase_c"/>
    <property type="match status" value="1"/>
</dbReference>
<dbReference type="InterPro" id="IPR050736">
    <property type="entry name" value="Sensor_HK_Regulatory"/>
</dbReference>
<dbReference type="SUPFAM" id="SSF55874">
    <property type="entry name" value="ATPase domain of HSP90 chaperone/DNA topoisomerase II/histidine kinase"/>
    <property type="match status" value="1"/>
</dbReference>
<keyword evidence="13" id="KW-1185">Reference proteome</keyword>
<dbReference type="InterPro" id="IPR036890">
    <property type="entry name" value="HATPase_C_sf"/>
</dbReference>
<dbReference type="PROSITE" id="PS51257">
    <property type="entry name" value="PROKAR_LIPOPROTEIN"/>
    <property type="match status" value="1"/>
</dbReference>